<name>A0A2H0TEU5_9BACT</name>
<feature type="transmembrane region" description="Helical" evidence="1">
    <location>
        <begin position="126"/>
        <end position="149"/>
    </location>
</feature>
<dbReference type="Proteomes" id="UP000229383">
    <property type="component" value="Unassembled WGS sequence"/>
</dbReference>
<feature type="transmembrane region" description="Helical" evidence="1">
    <location>
        <begin position="155"/>
        <end position="178"/>
    </location>
</feature>
<dbReference type="AlphaFoldDB" id="A0A2H0TEU5"/>
<reference evidence="4" key="1">
    <citation type="submission" date="2017-09" db="EMBL/GenBank/DDBJ databases">
        <title>Depth-based differentiation of microbial function through sediment-hosted aquifers and enrichment of novel symbionts in the deep terrestrial subsurface.</title>
        <authorList>
            <person name="Probst A.J."/>
            <person name="Ladd B."/>
            <person name="Jarett J.K."/>
            <person name="Geller-Mcgrath D.E."/>
            <person name="Sieber C.M.K."/>
            <person name="Emerson J.B."/>
            <person name="Anantharaman K."/>
            <person name="Thomas B.C."/>
            <person name="Malmstrom R."/>
            <person name="Stieglmeier M."/>
            <person name="Klingl A."/>
            <person name="Woyke T."/>
            <person name="Ryan C.M."/>
            <person name="Banfield J.F."/>
        </authorList>
    </citation>
    <scope>NUCLEOTIDE SEQUENCE [LARGE SCALE GENOMIC DNA]</scope>
</reference>
<evidence type="ECO:0000256" key="1">
    <source>
        <dbReference type="SAM" id="Phobius"/>
    </source>
</evidence>
<feature type="transmembrane region" description="Helical" evidence="1">
    <location>
        <begin position="190"/>
        <end position="210"/>
    </location>
</feature>
<feature type="transmembrane region" description="Helical" evidence="1">
    <location>
        <begin position="73"/>
        <end position="93"/>
    </location>
</feature>
<keyword evidence="1" id="KW-0812">Transmembrane</keyword>
<feature type="transmembrane region" description="Helical" evidence="1">
    <location>
        <begin position="99"/>
        <end position="119"/>
    </location>
</feature>
<sequence length="357" mass="41321">MKKFYEKYEKYFSPIAFLAGFTWDNLTLTRVDLWVDNLIMIGYIFIASGGIFIANLTERPRYRDRIFEKYSEFIPLISQFAFGGLFSAFFVFYSRSADITQSWPFLITLTVFLIGNEFLRKHYMRLIFQISVFFIVTFSYSIFAVPILVKKIGPEIFILSGIISLFLTAIFTIALELLAPARSEQSRGGVILSISAIYVIFNILYFSNLIPPIPLSLKDGGIFHFVARDPSGEYLVEYELNPPGFFLIKPSVDFHWIPGKPVYAFSSIFAPTKLDTTIFHRWSYFDEQNKKWITTDRLRFAIYGGRDGGYRGFTLKYAVHEGRWRVDVETASGQILGRMKFTIIRSDNLPQTQNELR</sequence>
<feature type="transmembrane region" description="Helical" evidence="1">
    <location>
        <begin position="34"/>
        <end position="53"/>
    </location>
</feature>
<comment type="caution">
    <text evidence="3">The sequence shown here is derived from an EMBL/GenBank/DDBJ whole genome shotgun (WGS) entry which is preliminary data.</text>
</comment>
<evidence type="ECO:0000259" key="2">
    <source>
        <dbReference type="Pfam" id="PF11141"/>
    </source>
</evidence>
<dbReference type="Pfam" id="PF11141">
    <property type="entry name" value="DUF2914"/>
    <property type="match status" value="1"/>
</dbReference>
<dbReference type="EMBL" id="PFCN01000039">
    <property type="protein sequence ID" value="PIR70063.1"/>
    <property type="molecule type" value="Genomic_DNA"/>
</dbReference>
<proteinExistence type="predicted"/>
<gene>
    <name evidence="3" type="ORF">COU46_03515</name>
</gene>
<protein>
    <recommendedName>
        <fullName evidence="2">DUF2914 domain-containing protein</fullName>
    </recommendedName>
</protein>
<feature type="transmembrane region" description="Helical" evidence="1">
    <location>
        <begin position="12"/>
        <end position="28"/>
    </location>
</feature>
<keyword evidence="1" id="KW-1133">Transmembrane helix</keyword>
<organism evidence="3 4">
    <name type="scientific">Candidatus Niyogibacteria bacterium CG10_big_fil_rev_8_21_14_0_10_42_19</name>
    <dbReference type="NCBI Taxonomy" id="1974725"/>
    <lineage>
        <taxon>Bacteria</taxon>
        <taxon>Candidatus Niyogiibacteriota</taxon>
    </lineage>
</organism>
<accession>A0A2H0TEU5</accession>
<keyword evidence="1" id="KW-0472">Membrane</keyword>
<evidence type="ECO:0000313" key="4">
    <source>
        <dbReference type="Proteomes" id="UP000229383"/>
    </source>
</evidence>
<feature type="domain" description="DUF2914" evidence="2">
    <location>
        <begin position="275"/>
        <end position="343"/>
    </location>
</feature>
<dbReference type="InterPro" id="IPR022606">
    <property type="entry name" value="DUF2914"/>
</dbReference>
<evidence type="ECO:0000313" key="3">
    <source>
        <dbReference type="EMBL" id="PIR70063.1"/>
    </source>
</evidence>